<evidence type="ECO:0000313" key="1">
    <source>
        <dbReference type="EMBL" id="MCP2257962.1"/>
    </source>
</evidence>
<protein>
    <submittedName>
        <fullName evidence="1">Uncharacterized protein</fullName>
    </submittedName>
</protein>
<organism evidence="1 2">
    <name type="scientific">Streptoalloteichus tenebrarius (strain ATCC 17920 / DSM 40477 / JCM 4838 / CBS 697.72 / NBRC 16177 / NCIMB 11028 / NRRL B-12390 / A12253. 1 / ISP 5477)</name>
    <name type="common">Streptomyces tenebrarius</name>
    <dbReference type="NCBI Taxonomy" id="1933"/>
    <lineage>
        <taxon>Bacteria</taxon>
        <taxon>Bacillati</taxon>
        <taxon>Actinomycetota</taxon>
        <taxon>Actinomycetes</taxon>
        <taxon>Pseudonocardiales</taxon>
        <taxon>Pseudonocardiaceae</taxon>
        <taxon>Streptoalloteichus</taxon>
    </lineage>
</organism>
<keyword evidence="2" id="KW-1185">Reference proteome</keyword>
<name>A0ABT1HR42_STRSD</name>
<comment type="caution">
    <text evidence="1">The sequence shown here is derived from an EMBL/GenBank/DDBJ whole genome shotgun (WGS) entry which is preliminary data.</text>
</comment>
<proteinExistence type="predicted"/>
<evidence type="ECO:0000313" key="2">
    <source>
        <dbReference type="Proteomes" id="UP001205311"/>
    </source>
</evidence>
<gene>
    <name evidence="1" type="ORF">LX15_001649</name>
</gene>
<accession>A0ABT1HR42</accession>
<dbReference type="EMBL" id="JAMTCP010000006">
    <property type="protein sequence ID" value="MCP2257962.1"/>
    <property type="molecule type" value="Genomic_DNA"/>
</dbReference>
<dbReference type="Proteomes" id="UP001205311">
    <property type="component" value="Unassembled WGS sequence"/>
</dbReference>
<sequence length="84" mass="9600">MGRVSAVFLAKHAERRRRMFALQNAAHRIRLGQFHLRQAATALAAAEVGPESPEWERLHTAIGAAHGLELEWRWAALGRRRPRR</sequence>
<reference evidence="1 2" key="1">
    <citation type="submission" date="2022-06" db="EMBL/GenBank/DDBJ databases">
        <title>Genomic Encyclopedia of Archaeal and Bacterial Type Strains, Phase II (KMG-II): from individual species to whole genera.</title>
        <authorList>
            <person name="Goeker M."/>
        </authorList>
    </citation>
    <scope>NUCLEOTIDE SEQUENCE [LARGE SCALE GENOMIC DNA]</scope>
    <source>
        <strain evidence="1 2">DSM 40477</strain>
    </source>
</reference>